<gene>
    <name evidence="3" type="ORF">BEK98_24285</name>
</gene>
<dbReference type="AlphaFoldDB" id="A0A233SCC5"/>
<dbReference type="PANTHER" id="PTHR33627">
    <property type="entry name" value="TRANSPOSASE"/>
    <property type="match status" value="1"/>
</dbReference>
<feature type="region of interest" description="Disordered" evidence="1">
    <location>
        <begin position="187"/>
        <end position="209"/>
    </location>
</feature>
<feature type="region of interest" description="Disordered" evidence="1">
    <location>
        <begin position="355"/>
        <end position="376"/>
    </location>
</feature>
<accession>A0A233SCC5</accession>
<organism evidence="3 4">
    <name type="scientific">Streptomyces diastatochromogenes</name>
    <dbReference type="NCBI Taxonomy" id="42236"/>
    <lineage>
        <taxon>Bacteria</taxon>
        <taxon>Bacillati</taxon>
        <taxon>Actinomycetota</taxon>
        <taxon>Actinomycetes</taxon>
        <taxon>Kitasatosporales</taxon>
        <taxon>Streptomycetaceae</taxon>
        <taxon>Streptomyces</taxon>
    </lineage>
</organism>
<feature type="domain" description="Transposase IS701-like DDE" evidence="2">
    <location>
        <begin position="10"/>
        <end position="196"/>
    </location>
</feature>
<name>A0A233SCC5_STRDA</name>
<dbReference type="Pfam" id="PF13546">
    <property type="entry name" value="DDE_5"/>
    <property type="match status" value="1"/>
</dbReference>
<protein>
    <recommendedName>
        <fullName evidence="2">Transposase IS701-like DDE domain-containing protein</fullName>
    </recommendedName>
</protein>
<reference evidence="3 4" key="1">
    <citation type="submission" date="2016-07" db="EMBL/GenBank/DDBJ databases">
        <title>Draft genome of Streptomyces diastatochromogenes.</title>
        <authorList>
            <person name="Podduturi R."/>
            <person name="Lukassen M.B."/>
            <person name="Clausen N."/>
            <person name="Nielsen J.L."/>
            <person name="Jorgensen N.O."/>
        </authorList>
    </citation>
    <scope>NUCLEOTIDE SEQUENCE [LARGE SCALE GENOMIC DNA]</scope>
    <source>
        <strain evidence="3 4">DSM 40608</strain>
    </source>
</reference>
<dbReference type="InterPro" id="IPR038721">
    <property type="entry name" value="IS701-like_DDE_dom"/>
</dbReference>
<keyword evidence="4" id="KW-1185">Reference proteome</keyword>
<dbReference type="EMBL" id="MCGQ01000020">
    <property type="protein sequence ID" value="OXY93316.1"/>
    <property type="molecule type" value="Genomic_DNA"/>
</dbReference>
<evidence type="ECO:0000313" key="3">
    <source>
        <dbReference type="EMBL" id="OXY93316.1"/>
    </source>
</evidence>
<proteinExistence type="predicted"/>
<dbReference type="InterPro" id="IPR039365">
    <property type="entry name" value="IS701-like"/>
</dbReference>
<evidence type="ECO:0000259" key="2">
    <source>
        <dbReference type="Pfam" id="PF13546"/>
    </source>
</evidence>
<comment type="caution">
    <text evidence="3">The sequence shown here is derived from an EMBL/GenBank/DDBJ whole genome shotgun (WGS) entry which is preliminary data.</text>
</comment>
<dbReference type="Proteomes" id="UP000215483">
    <property type="component" value="Unassembled WGS sequence"/>
</dbReference>
<evidence type="ECO:0000313" key="4">
    <source>
        <dbReference type="Proteomes" id="UP000215483"/>
    </source>
</evidence>
<dbReference type="PANTHER" id="PTHR33627:SF1">
    <property type="entry name" value="TRANSPOSASE"/>
    <property type="match status" value="1"/>
</dbReference>
<feature type="compositionally biased region" description="Basic and acidic residues" evidence="1">
    <location>
        <begin position="367"/>
        <end position="376"/>
    </location>
</feature>
<evidence type="ECO:0000256" key="1">
    <source>
        <dbReference type="SAM" id="MobiDB-lite"/>
    </source>
</evidence>
<sequence>MRAIADGAGGGVEQSLYQFITKSPWAAEPVRRELAGLLLRLQPRAWVVQPLVIAKVGEHSVGVERRWVSGFGRVVNCQRAVGVWLAADQASCPVEWRLELPESWTGDAALRRRASIPDGVRPCPPEQCAVDAVSEMARDWGIPHRPVVMDLRECDPYDICAVLLERRLPFAVRIDPAARGLALHAVRSGPRTGSRATGSAEVPAAETGVPHPPGSAFALVSELSRQCMPVEWFDHSMGALRATSVGATRVLLGRPASGVLRPAPADQQELLLMGAWQDSSRRTPSEYWLTNLPQSQLGTVFRTAMLGRRVERDQAEIGEGLGVRDFEGRSFRGWHHHMTMVSLAHAATVLSSVPHSETGPAVMRPTASREVRMRAA</sequence>